<evidence type="ECO:0000256" key="7">
    <source>
        <dbReference type="ARBA" id="ARBA00023054"/>
    </source>
</evidence>
<dbReference type="GO" id="GO:0005886">
    <property type="term" value="C:plasma membrane"/>
    <property type="evidence" value="ECO:0007669"/>
    <property type="project" value="UniProtKB-SubCell"/>
</dbReference>
<keyword evidence="8 12" id="KW-0472">Membrane</keyword>
<feature type="compositionally biased region" description="Basic and acidic residues" evidence="11">
    <location>
        <begin position="1202"/>
        <end position="1255"/>
    </location>
</feature>
<evidence type="ECO:0000313" key="13">
    <source>
        <dbReference type="EMBL" id="KAE9615776.1"/>
    </source>
</evidence>
<sequence>MTEHAVVNLHGAVNGEDEQKVKVGGDCNGVSHAKSENGDVGGKIESDVTGELVGGSDAVDADGDSGEPDLVAVIDGNGDGGAEAEGLKVGDGESHVTGLKVAESEAEAKCETVSVNNKENDCLDASAVSNGTSEEEIRVKGISNGTVSVDADVAGENADLGSVTDDMGVADISVVEVGVKDLSKIHDHDHQIEAGAEEVQNGEVDRELSELAVKNVIHGDAKNVIHGDANGVNTIVMDSNDVVDVQGSVEDEIHGDSNGVTTVTEVNGPVDVLNGVEDDIHGDANGVAIIDANGEIGIHSSVENEIHGDSNEDTLTDANDEVGVYSSVENHGNSNGDTVADANEVGIHSSVENEIHGDSNGDTVADSNEVGVHSSVENKIHGDSNGDTVADANAGADVHSSVENEIHGDSNGDTIADANGEVGVQDSVENEIHDDVNVVDVSDAVEILGDEKDGVTVLEGLEDENRGNGESESAAVESGLTVESAVPVVDGVSASDVEECTDGGDKASSGEKAQIESVDSRGGDEKNSGTVVQERSVSVSHTDLDKTPECENIVSTDVSYEKDIVTNESQAGESESLVVTDVQNGLKDTNLSECSEKNPVSVVGVSATRDVKECANEFDQNGLEKPQIEAVTDVDVEKSVVGVDVQNSLADPELGECTMKEIPVEVEVGSKPESSEETIHDLVLEGEKVSALNSSDKTADDNVVSKVNDNEVESEAEPSADISDIKNIASESKAESSNNAVESEGEPFINMSDKKNNVVKSETGPSVQGEISVEGEVGNCEEGNTRPAQEGSAAADSFDGQNVGSEVVKRPFYYLIRLPRYDDDENIQEQINNALKQVEEKTELRGKIRAEINSRKDICNECLQEFRAAKSAERTARDLLKSKRQEMESVKSTMNRLNNAISVGDIDNKIRNMEHRIQHETLPLNEEKQLIRQIKQLKQSRGELSSIIGKQDQLQKSTDQNDNIEEHIKHSELLKKEFDLLKNNLQKAETTTDAAKKKYDDEWDKLSELQGHFNVADKIRQDGYTKLRALKSQLHEKKKYFWEYKGAVAKGQELAAEGKKEELQCFCIDQVERIMELWNKSDEFRKDYIRCNTRSILRRLQTLDGRALGPDEQPPVIPNAFNTDRASKSNYQIMQSTPEQEKKSTLTESLDKKDESVPKVVAQKTEKNQKSKAKKPAKPAPLEKSLVAVPRWGDEPEDTIEEPVRTKEEEELILKAEKARKEEEAEKLKEKRRQEEIEKAKEAMERKKRNAEKAQQRAAAKAQKEAEQKEKEREKRARKKEKRKAAATENTENTEQEPSPTSEILTRSTEEIDQSEKPAEVTKRPKKPSQFTKQTKSKSIPLPLRNRGKRRIQPWMWWALIAVLIVVALFYIGNTISLRSWLQGSGF</sequence>
<evidence type="ECO:0000256" key="5">
    <source>
        <dbReference type="ARBA" id="ARBA00022824"/>
    </source>
</evidence>
<evidence type="ECO:0000256" key="10">
    <source>
        <dbReference type="SAM" id="Coils"/>
    </source>
</evidence>
<accession>A0A6A4QR99</accession>
<reference evidence="14" key="1">
    <citation type="journal article" date="2020" name="Nat. Commun.">
        <title>Genome sequence of the cluster root forming white lupin.</title>
        <authorList>
            <person name="Hufnagel B."/>
            <person name="Marques A."/>
            <person name="Soriano A."/>
            <person name="Marques L."/>
            <person name="Divol F."/>
            <person name="Doumas P."/>
            <person name="Sallet E."/>
            <person name="Mancinotti D."/>
            <person name="Carrere S."/>
            <person name="Marande W."/>
            <person name="Arribat S."/>
            <person name="Keller J."/>
            <person name="Huneau C."/>
            <person name="Blein T."/>
            <person name="Aime D."/>
            <person name="Laguerre M."/>
            <person name="Taylor J."/>
            <person name="Schubert V."/>
            <person name="Nelson M."/>
            <person name="Geu-Flores F."/>
            <person name="Crespi M."/>
            <person name="Gallardo-Guerrero K."/>
            <person name="Delaux P.-M."/>
            <person name="Salse J."/>
            <person name="Berges H."/>
            <person name="Guyot R."/>
            <person name="Gouzy J."/>
            <person name="Peret B."/>
        </authorList>
    </citation>
    <scope>NUCLEOTIDE SEQUENCE [LARGE SCALE GENOMIC DNA]</scope>
    <source>
        <strain evidence="14">cv. Amiga</strain>
    </source>
</reference>
<protein>
    <submittedName>
        <fullName evidence="13">Uncharacterized protein</fullName>
    </submittedName>
</protein>
<keyword evidence="7 10" id="KW-0175">Coiled coil</keyword>
<keyword evidence="4 12" id="KW-0812">Transmembrane</keyword>
<dbReference type="InterPro" id="IPR055282">
    <property type="entry name" value="PPI1-4"/>
</dbReference>
<keyword evidence="14" id="KW-1185">Reference proteome</keyword>
<dbReference type="EMBL" id="WOCE01000004">
    <property type="protein sequence ID" value="KAE9615776.1"/>
    <property type="molecule type" value="Genomic_DNA"/>
</dbReference>
<evidence type="ECO:0000256" key="2">
    <source>
        <dbReference type="ARBA" id="ARBA00004389"/>
    </source>
</evidence>
<feature type="compositionally biased region" description="Basic and acidic residues" evidence="11">
    <location>
        <begin position="518"/>
        <end position="527"/>
    </location>
</feature>
<feature type="compositionally biased region" description="Basic residues" evidence="11">
    <location>
        <begin position="1276"/>
        <end position="1285"/>
    </location>
</feature>
<dbReference type="GO" id="GO:0005789">
    <property type="term" value="C:endoplasmic reticulum membrane"/>
    <property type="evidence" value="ECO:0007669"/>
    <property type="project" value="UniProtKB-SubCell"/>
</dbReference>
<comment type="similarity">
    <text evidence="9">Belongs to the plant Proton pump-interactor protein family.</text>
</comment>
<feature type="coiled-coil region" evidence="10">
    <location>
        <begin position="971"/>
        <end position="998"/>
    </location>
</feature>
<evidence type="ECO:0000256" key="1">
    <source>
        <dbReference type="ARBA" id="ARBA00004162"/>
    </source>
</evidence>
<proteinExistence type="inferred from homology"/>
<organism evidence="13 14">
    <name type="scientific">Lupinus albus</name>
    <name type="common">White lupine</name>
    <name type="synonym">Lupinus termis</name>
    <dbReference type="NCBI Taxonomy" id="3870"/>
    <lineage>
        <taxon>Eukaryota</taxon>
        <taxon>Viridiplantae</taxon>
        <taxon>Streptophyta</taxon>
        <taxon>Embryophyta</taxon>
        <taxon>Tracheophyta</taxon>
        <taxon>Spermatophyta</taxon>
        <taxon>Magnoliopsida</taxon>
        <taxon>eudicotyledons</taxon>
        <taxon>Gunneridae</taxon>
        <taxon>Pentapetalae</taxon>
        <taxon>rosids</taxon>
        <taxon>fabids</taxon>
        <taxon>Fabales</taxon>
        <taxon>Fabaceae</taxon>
        <taxon>Papilionoideae</taxon>
        <taxon>50 kb inversion clade</taxon>
        <taxon>genistoids sensu lato</taxon>
        <taxon>core genistoids</taxon>
        <taxon>Genisteae</taxon>
        <taxon>Lupinus</taxon>
    </lineage>
</organism>
<feature type="region of interest" description="Disordered" evidence="11">
    <location>
        <begin position="494"/>
        <end position="544"/>
    </location>
</feature>
<feature type="compositionally biased region" description="Basic and acidic residues" evidence="11">
    <location>
        <begin position="1262"/>
        <end position="1275"/>
    </location>
</feature>
<comment type="subcellular location">
    <subcellularLocation>
        <location evidence="1">Cell membrane</location>
        <topology evidence="1">Single-pass membrane protein</topology>
    </subcellularLocation>
    <subcellularLocation>
        <location evidence="2">Endoplasmic reticulum membrane</location>
        <topology evidence="2">Single-pass membrane protein</topology>
    </subcellularLocation>
</comment>
<feature type="compositionally biased region" description="Basic and acidic residues" evidence="11">
    <location>
        <begin position="1308"/>
        <end position="1323"/>
    </location>
</feature>
<feature type="region of interest" description="Disordered" evidence="11">
    <location>
        <begin position="1134"/>
        <end position="1342"/>
    </location>
</feature>
<evidence type="ECO:0000256" key="4">
    <source>
        <dbReference type="ARBA" id="ARBA00022692"/>
    </source>
</evidence>
<feature type="compositionally biased region" description="Polar residues" evidence="11">
    <location>
        <begin position="528"/>
        <end position="541"/>
    </location>
</feature>
<keyword evidence="5" id="KW-0256">Endoplasmic reticulum</keyword>
<feature type="compositionally biased region" description="Polar residues" evidence="11">
    <location>
        <begin position="1329"/>
        <end position="1338"/>
    </location>
</feature>
<keyword evidence="6 12" id="KW-1133">Transmembrane helix</keyword>
<dbReference type="Proteomes" id="UP000447434">
    <property type="component" value="Chromosome 4"/>
</dbReference>
<evidence type="ECO:0000256" key="6">
    <source>
        <dbReference type="ARBA" id="ARBA00022989"/>
    </source>
</evidence>
<feature type="region of interest" description="Disordered" evidence="11">
    <location>
        <begin position="691"/>
        <end position="799"/>
    </location>
</feature>
<evidence type="ECO:0000256" key="9">
    <source>
        <dbReference type="ARBA" id="ARBA00038080"/>
    </source>
</evidence>
<comment type="caution">
    <text evidence="13">The sequence shown here is derived from an EMBL/GenBank/DDBJ whole genome shotgun (WGS) entry which is preliminary data.</text>
</comment>
<evidence type="ECO:0000256" key="11">
    <source>
        <dbReference type="SAM" id="MobiDB-lite"/>
    </source>
</evidence>
<feature type="compositionally biased region" description="Low complexity" evidence="11">
    <location>
        <begin position="1287"/>
        <end position="1303"/>
    </location>
</feature>
<feature type="compositionally biased region" description="Low complexity" evidence="11">
    <location>
        <begin position="727"/>
        <end position="742"/>
    </location>
</feature>
<evidence type="ECO:0000256" key="3">
    <source>
        <dbReference type="ARBA" id="ARBA00022475"/>
    </source>
</evidence>
<name>A0A6A4QR99_LUPAL</name>
<dbReference type="PANTHER" id="PTHR32219:SF3">
    <property type="entry name" value="CALPONIN-LIKE DOMAIN PROTEIN"/>
    <property type="match status" value="1"/>
</dbReference>
<dbReference type="PANTHER" id="PTHR32219">
    <property type="entry name" value="RNA-BINDING PROTEIN YLMH-RELATED"/>
    <property type="match status" value="1"/>
</dbReference>
<feature type="transmembrane region" description="Helical" evidence="12">
    <location>
        <begin position="1355"/>
        <end position="1373"/>
    </location>
</feature>
<gene>
    <name evidence="13" type="ORF">Lalb_Chr04g0258871</name>
</gene>
<evidence type="ECO:0000256" key="8">
    <source>
        <dbReference type="ARBA" id="ARBA00023136"/>
    </source>
</evidence>
<keyword evidence="3" id="KW-1003">Cell membrane</keyword>
<dbReference type="OrthoDB" id="1703439at2759"/>
<evidence type="ECO:0000256" key="12">
    <source>
        <dbReference type="SAM" id="Phobius"/>
    </source>
</evidence>
<feature type="compositionally biased region" description="Basic and acidic residues" evidence="11">
    <location>
        <begin position="1139"/>
        <end position="1157"/>
    </location>
</feature>
<evidence type="ECO:0000313" key="14">
    <source>
        <dbReference type="Proteomes" id="UP000447434"/>
    </source>
</evidence>